<gene>
    <name evidence="9" type="ORF">ADH67_02765</name>
</gene>
<dbReference type="Pfam" id="PF03606">
    <property type="entry name" value="DcuC"/>
    <property type="match status" value="1"/>
</dbReference>
<keyword evidence="4" id="KW-1003">Cell membrane</keyword>
<feature type="transmembrane region" description="Helical" evidence="8">
    <location>
        <begin position="5"/>
        <end position="23"/>
    </location>
</feature>
<comment type="subcellular location">
    <subcellularLocation>
        <location evidence="1">Cell membrane</location>
        <topology evidence="1">Multi-pass membrane protein</topology>
    </subcellularLocation>
</comment>
<dbReference type="NCBIfam" id="NF037994">
    <property type="entry name" value="DcuC_1"/>
    <property type="match status" value="1"/>
</dbReference>
<organism evidence="9 10">
    <name type="scientific">Turicimonas muris</name>
    <dbReference type="NCBI Taxonomy" id="1796652"/>
    <lineage>
        <taxon>Bacteria</taxon>
        <taxon>Pseudomonadati</taxon>
        <taxon>Pseudomonadota</taxon>
        <taxon>Betaproteobacteria</taxon>
        <taxon>Burkholderiales</taxon>
        <taxon>Sutterellaceae</taxon>
        <taxon>Turicimonas</taxon>
    </lineage>
</organism>
<feature type="transmembrane region" description="Helical" evidence="8">
    <location>
        <begin position="319"/>
        <end position="339"/>
    </location>
</feature>
<keyword evidence="6 8" id="KW-1133">Transmembrane helix</keyword>
<comment type="similarity">
    <text evidence="2">Belongs to the DcuC/DcuD transporter (TC 2.A.61) family.</text>
</comment>
<dbReference type="InterPro" id="IPR004669">
    <property type="entry name" value="C4_dicarb_anaerob_car"/>
</dbReference>
<keyword evidence="7 8" id="KW-0472">Membrane</keyword>
<dbReference type="InterPro" id="IPR018385">
    <property type="entry name" value="C4_dicarb_anaerob_car-like"/>
</dbReference>
<feature type="transmembrane region" description="Helical" evidence="8">
    <location>
        <begin position="439"/>
        <end position="461"/>
    </location>
</feature>
<evidence type="ECO:0000313" key="10">
    <source>
        <dbReference type="Proteomes" id="UP000214610"/>
    </source>
</evidence>
<proteinExistence type="inferred from homology"/>
<feature type="transmembrane region" description="Helical" evidence="8">
    <location>
        <begin position="280"/>
        <end position="298"/>
    </location>
</feature>
<dbReference type="EMBL" id="NHMP01000001">
    <property type="protein sequence ID" value="OXE51235.1"/>
    <property type="molecule type" value="Genomic_DNA"/>
</dbReference>
<evidence type="ECO:0000256" key="2">
    <source>
        <dbReference type="ARBA" id="ARBA00005275"/>
    </source>
</evidence>
<dbReference type="GO" id="GO:0005886">
    <property type="term" value="C:plasma membrane"/>
    <property type="evidence" value="ECO:0007669"/>
    <property type="project" value="UniProtKB-SubCell"/>
</dbReference>
<evidence type="ECO:0000256" key="7">
    <source>
        <dbReference type="ARBA" id="ARBA00023136"/>
    </source>
</evidence>
<keyword evidence="10" id="KW-1185">Reference proteome</keyword>
<evidence type="ECO:0000256" key="1">
    <source>
        <dbReference type="ARBA" id="ARBA00004651"/>
    </source>
</evidence>
<comment type="caution">
    <text evidence="9">The sequence shown here is derived from an EMBL/GenBank/DDBJ whole genome shotgun (WGS) entry which is preliminary data.</text>
</comment>
<dbReference type="GO" id="GO:0015556">
    <property type="term" value="F:C4-dicarboxylate transmembrane transporter activity"/>
    <property type="evidence" value="ECO:0007669"/>
    <property type="project" value="InterPro"/>
</dbReference>
<evidence type="ECO:0000256" key="3">
    <source>
        <dbReference type="ARBA" id="ARBA00022448"/>
    </source>
</evidence>
<feature type="transmembrane region" description="Helical" evidence="8">
    <location>
        <begin position="359"/>
        <end position="385"/>
    </location>
</feature>
<feature type="transmembrane region" description="Helical" evidence="8">
    <location>
        <begin position="72"/>
        <end position="91"/>
    </location>
</feature>
<feature type="transmembrane region" description="Helical" evidence="8">
    <location>
        <begin position="149"/>
        <end position="170"/>
    </location>
</feature>
<dbReference type="NCBIfam" id="TIGR00771">
    <property type="entry name" value="DcuC"/>
    <property type="match status" value="1"/>
</dbReference>
<dbReference type="PANTHER" id="PTHR42002">
    <property type="entry name" value="ANAEROBIC C4-DICARBOXYLATE TRANSPORTER DCUC-RELATED"/>
    <property type="match status" value="1"/>
</dbReference>
<feature type="transmembrane region" description="Helical" evidence="8">
    <location>
        <begin position="29"/>
        <end position="51"/>
    </location>
</feature>
<dbReference type="PANTHER" id="PTHR42002:SF2">
    <property type="entry name" value="ANAEROBIC C4-DICARBOXYLATE TRANSPORTER DCUC-RELATED"/>
    <property type="match status" value="1"/>
</dbReference>
<evidence type="ECO:0000256" key="5">
    <source>
        <dbReference type="ARBA" id="ARBA00022692"/>
    </source>
</evidence>
<sequence>MFGIICVLLGVILVGFLIVKRYYAPWSLFLVGIILLAVMATISPEPLLHGAKSATKSAFFDVIQYFTNQSKSILVGLGLNIMIISGFADYLDKIGATRSMVEIAAKPLSYVKSPYLLLALAYALGQLINVFIPSAVGLGVLMMLMVYPLLISVGCSNVAAVACIITMSALDLGPASANSILTAKLASISPMEYFVDGQIPVAIVTVIAVAATHFFYQKFMDKRDLASGKLTAKDFELHSEFEVKDERKSAPKIYALFPVLPIVLLFIFSKFVYSGYRVELATAMMTCTLFSFLVDCLYTRNFRKSCENIKSFFSGMGRVFASTVSLIICAGVFADGLKATGGITTIINAAASMEGTGGMIMLLVMCGIMILASFVTGSGNAAFFAFSSLLPTAAKSVGWDILVMACPVQLVAGIARSMSPIAGVTISVAKIANVSPFAAVARTIPPMIVGTMVSIAASFVFL</sequence>
<dbReference type="GeneID" id="78363439"/>
<reference evidence="10" key="1">
    <citation type="submission" date="2017-05" db="EMBL/GenBank/DDBJ databases">
        <title>Improved OligoMM genomes.</title>
        <authorList>
            <person name="Garzetti D."/>
        </authorList>
    </citation>
    <scope>NUCLEOTIDE SEQUENCE [LARGE SCALE GENOMIC DNA]</scope>
    <source>
        <strain evidence="10">YL45</strain>
    </source>
</reference>
<keyword evidence="5 8" id="KW-0812">Transmembrane</keyword>
<evidence type="ECO:0000256" key="4">
    <source>
        <dbReference type="ARBA" id="ARBA00022475"/>
    </source>
</evidence>
<name>A0A227KT35_9BURK</name>
<accession>A0A227KT35</accession>
<evidence type="ECO:0000313" key="9">
    <source>
        <dbReference type="EMBL" id="OXE51235.1"/>
    </source>
</evidence>
<evidence type="ECO:0000256" key="6">
    <source>
        <dbReference type="ARBA" id="ARBA00022989"/>
    </source>
</evidence>
<dbReference type="AlphaFoldDB" id="A0A227KT35"/>
<feature type="transmembrane region" description="Helical" evidence="8">
    <location>
        <begin position="199"/>
        <end position="216"/>
    </location>
</feature>
<feature type="transmembrane region" description="Helical" evidence="8">
    <location>
        <begin position="253"/>
        <end position="274"/>
    </location>
</feature>
<feature type="transmembrane region" description="Helical" evidence="8">
    <location>
        <begin position="397"/>
        <end position="419"/>
    </location>
</feature>
<protein>
    <submittedName>
        <fullName evidence="9">C4-dicarboxylate ABC transporter</fullName>
    </submittedName>
</protein>
<keyword evidence="3" id="KW-0813">Transport</keyword>
<feature type="transmembrane region" description="Helical" evidence="8">
    <location>
        <begin position="115"/>
        <end position="142"/>
    </location>
</feature>
<evidence type="ECO:0000256" key="8">
    <source>
        <dbReference type="SAM" id="Phobius"/>
    </source>
</evidence>
<dbReference type="Proteomes" id="UP000214610">
    <property type="component" value="Unassembled WGS sequence"/>
</dbReference>
<dbReference type="RefSeq" id="WP_066591412.1">
    <property type="nucleotide sequence ID" value="NZ_CAJTBZ010000042.1"/>
</dbReference>